<dbReference type="AlphaFoldDB" id="A0A1H9RIS7"/>
<dbReference type="STRING" id="531814.SAMN04487944_1092"/>
<proteinExistence type="predicted"/>
<dbReference type="EMBL" id="FOGL01000009">
    <property type="protein sequence ID" value="SER72646.1"/>
    <property type="molecule type" value="Genomic_DNA"/>
</dbReference>
<dbReference type="Proteomes" id="UP000199687">
    <property type="component" value="Unassembled WGS sequence"/>
</dbReference>
<evidence type="ECO:0000313" key="2">
    <source>
        <dbReference type="Proteomes" id="UP000199687"/>
    </source>
</evidence>
<organism evidence="1 2">
    <name type="scientific">Gracilibacillus ureilyticus</name>
    <dbReference type="NCBI Taxonomy" id="531814"/>
    <lineage>
        <taxon>Bacteria</taxon>
        <taxon>Bacillati</taxon>
        <taxon>Bacillota</taxon>
        <taxon>Bacilli</taxon>
        <taxon>Bacillales</taxon>
        <taxon>Bacillaceae</taxon>
        <taxon>Gracilibacillus</taxon>
    </lineage>
</organism>
<reference evidence="1 2" key="1">
    <citation type="submission" date="2016-10" db="EMBL/GenBank/DDBJ databases">
        <authorList>
            <person name="de Groot N.N."/>
        </authorList>
    </citation>
    <scope>NUCLEOTIDE SEQUENCE [LARGE SCALE GENOMIC DNA]</scope>
    <source>
        <strain evidence="1 2">CGMCC 1.7727</strain>
    </source>
</reference>
<dbReference type="RefSeq" id="WP_089740685.1">
    <property type="nucleotide sequence ID" value="NZ_FOGL01000009.1"/>
</dbReference>
<name>A0A1H9RIS7_9BACI</name>
<accession>A0A1H9RIS7</accession>
<protein>
    <submittedName>
        <fullName evidence="1">Uncharacterized protein</fullName>
    </submittedName>
</protein>
<sequence length="125" mass="13785">MKKAGIIIGFLIAITAVLLFLNNSLYPSLPIEGLSAKEALNKLEETDSPIAEIAKKEKYSWYITSTDPSGMLSADEAVKKMVESDGWEFTQKDGSGLFFEKDGQKLIATTQMLTGDYVLVKIPNY</sequence>
<dbReference type="OrthoDB" id="6194834at2"/>
<gene>
    <name evidence="1" type="ORF">SAMN04487944_1092</name>
</gene>
<evidence type="ECO:0000313" key="1">
    <source>
        <dbReference type="EMBL" id="SER72646.1"/>
    </source>
</evidence>
<keyword evidence="2" id="KW-1185">Reference proteome</keyword>